<keyword evidence="2" id="KW-1185">Reference proteome</keyword>
<organism evidence="1 2">
    <name type="scientific">Kibdelosporangium aridum</name>
    <dbReference type="NCBI Taxonomy" id="2030"/>
    <lineage>
        <taxon>Bacteria</taxon>
        <taxon>Bacillati</taxon>
        <taxon>Actinomycetota</taxon>
        <taxon>Actinomycetes</taxon>
        <taxon>Pseudonocardiales</taxon>
        <taxon>Pseudonocardiaceae</taxon>
        <taxon>Kibdelosporangium</taxon>
    </lineage>
</organism>
<evidence type="ECO:0000313" key="2">
    <source>
        <dbReference type="Proteomes" id="UP000192674"/>
    </source>
</evidence>
<accession>A0A1W2FVG2</accession>
<proteinExistence type="predicted"/>
<reference evidence="1 2" key="1">
    <citation type="submission" date="2017-04" db="EMBL/GenBank/DDBJ databases">
        <authorList>
            <person name="Afonso C.L."/>
            <person name="Miller P.J."/>
            <person name="Scott M.A."/>
            <person name="Spackman E."/>
            <person name="Goraichik I."/>
            <person name="Dimitrov K.M."/>
            <person name="Suarez D.L."/>
            <person name="Swayne D.E."/>
        </authorList>
    </citation>
    <scope>NUCLEOTIDE SEQUENCE [LARGE SCALE GENOMIC DNA]</scope>
    <source>
        <strain evidence="1 2">DSM 43828</strain>
    </source>
</reference>
<dbReference type="AlphaFoldDB" id="A0A1W2FVG2"/>
<protein>
    <submittedName>
        <fullName evidence="1">Uncharacterized protein</fullName>
    </submittedName>
</protein>
<sequence>MVVVWGVAVSIVDVVDVVAVRDGDVSASLAVHVPMVAVRKMGAWLAVRPAGRPAGQPMEAPVVQVVDMVLVRDGHVSALRSVLVGPAQVTLVRGVPACQEGEELWCRAIVDKGIRHRAAIPVGPNQATTAKDAQVVGDQRLRRLQ</sequence>
<dbReference type="Proteomes" id="UP000192674">
    <property type="component" value="Unassembled WGS sequence"/>
</dbReference>
<gene>
    <name evidence="1" type="ORF">SAMN05661093_09545</name>
</gene>
<evidence type="ECO:0000313" key="1">
    <source>
        <dbReference type="EMBL" id="SMD25967.1"/>
    </source>
</evidence>
<dbReference type="EMBL" id="FWXV01000012">
    <property type="protein sequence ID" value="SMD25967.1"/>
    <property type="molecule type" value="Genomic_DNA"/>
</dbReference>
<name>A0A1W2FVG2_KIBAR</name>